<keyword evidence="4 9" id="KW-0812">Transmembrane</keyword>
<keyword evidence="12" id="KW-1185">Reference proteome</keyword>
<evidence type="ECO:0000256" key="3">
    <source>
        <dbReference type="ARBA" id="ARBA00022448"/>
    </source>
</evidence>
<evidence type="ECO:0000313" key="12">
    <source>
        <dbReference type="Proteomes" id="UP000822688"/>
    </source>
</evidence>
<evidence type="ECO:0000256" key="4">
    <source>
        <dbReference type="ARBA" id="ARBA00022692"/>
    </source>
</evidence>
<dbReference type="GO" id="GO:0006906">
    <property type="term" value="P:vesicle fusion"/>
    <property type="evidence" value="ECO:0007669"/>
    <property type="project" value="TreeGrafter"/>
</dbReference>
<keyword evidence="3" id="KW-0813">Transport</keyword>
<evidence type="ECO:0000256" key="1">
    <source>
        <dbReference type="ARBA" id="ARBA00004211"/>
    </source>
</evidence>
<evidence type="ECO:0000256" key="8">
    <source>
        <dbReference type="ARBA" id="ARBA00023136"/>
    </source>
</evidence>
<dbReference type="InterPro" id="IPR000727">
    <property type="entry name" value="T_SNARE_dom"/>
</dbReference>
<dbReference type="GO" id="GO:0048278">
    <property type="term" value="P:vesicle docking"/>
    <property type="evidence" value="ECO:0007669"/>
    <property type="project" value="TreeGrafter"/>
</dbReference>
<name>A0A8T0HL78_CERPU</name>
<dbReference type="PANTHER" id="PTHR19957">
    <property type="entry name" value="SYNTAXIN"/>
    <property type="match status" value="1"/>
</dbReference>
<dbReference type="SUPFAM" id="SSF58038">
    <property type="entry name" value="SNARE fusion complex"/>
    <property type="match status" value="1"/>
</dbReference>
<keyword evidence="7" id="KW-0175">Coiled coil</keyword>
<organism evidence="11 12">
    <name type="scientific">Ceratodon purpureus</name>
    <name type="common">Fire moss</name>
    <name type="synonym">Dicranum purpureum</name>
    <dbReference type="NCBI Taxonomy" id="3225"/>
    <lineage>
        <taxon>Eukaryota</taxon>
        <taxon>Viridiplantae</taxon>
        <taxon>Streptophyta</taxon>
        <taxon>Embryophyta</taxon>
        <taxon>Bryophyta</taxon>
        <taxon>Bryophytina</taxon>
        <taxon>Bryopsida</taxon>
        <taxon>Dicranidae</taxon>
        <taxon>Pseudoditrichales</taxon>
        <taxon>Ditrichaceae</taxon>
        <taxon>Ceratodon</taxon>
    </lineage>
</organism>
<dbReference type="InterPro" id="IPR045242">
    <property type="entry name" value="Syntaxin"/>
</dbReference>
<gene>
    <name evidence="11" type="ORF">KC19_VG022000</name>
</gene>
<keyword evidence="8 9" id="KW-0472">Membrane</keyword>
<sequence length="267" mass="30126">MSTIDLLKRVNGIIEKYEKYDASTPKERPANASQDYFMKLYRTIEDDLNDVLKKVEEVEHERNRAVIATLNAEVRRSKAALRLELLKLHKLAQKKVKGVIAEEILTRPSMALALAARIEEVPDGVNAIRKKNPANGQPLEIRIDNYSPDDIMRSGAGREHSVESKGFSDEYELRKIKQDEGLEAIQQGLTTLKDMAHDIGEELSRQEQLVDEADTKTDQASANMNTTNSRLKESVTAMRSSRNFCIDITLLVIILGIAAYLYKALKK</sequence>
<dbReference type="Proteomes" id="UP000822688">
    <property type="component" value="Chromosome V"/>
</dbReference>
<keyword evidence="5" id="KW-0653">Protein transport</keyword>
<comment type="subcellular location">
    <subcellularLocation>
        <location evidence="1">Membrane</location>
        <topology evidence="1">Single-pass type IV membrane protein</topology>
    </subcellularLocation>
</comment>
<dbReference type="SMART" id="SM00397">
    <property type="entry name" value="t_SNARE"/>
    <property type="match status" value="1"/>
</dbReference>
<dbReference type="GO" id="GO:0012505">
    <property type="term" value="C:endomembrane system"/>
    <property type="evidence" value="ECO:0007669"/>
    <property type="project" value="TreeGrafter"/>
</dbReference>
<evidence type="ECO:0000313" key="11">
    <source>
        <dbReference type="EMBL" id="KAG0571559.1"/>
    </source>
</evidence>
<proteinExistence type="inferred from homology"/>
<comment type="similarity">
    <text evidence="2">Belongs to the syntaxin family.</text>
</comment>
<feature type="domain" description="T-SNARE coiled-coil homology" evidence="10">
    <location>
        <begin position="177"/>
        <end position="234"/>
    </location>
</feature>
<dbReference type="GO" id="GO:0006886">
    <property type="term" value="P:intracellular protein transport"/>
    <property type="evidence" value="ECO:0007669"/>
    <property type="project" value="TreeGrafter"/>
</dbReference>
<comment type="caution">
    <text evidence="11">The sequence shown here is derived from an EMBL/GenBank/DDBJ whole genome shotgun (WGS) entry which is preliminary data.</text>
</comment>
<dbReference type="GO" id="GO:0005484">
    <property type="term" value="F:SNAP receptor activity"/>
    <property type="evidence" value="ECO:0007669"/>
    <property type="project" value="TreeGrafter"/>
</dbReference>
<evidence type="ECO:0000256" key="5">
    <source>
        <dbReference type="ARBA" id="ARBA00022927"/>
    </source>
</evidence>
<dbReference type="Pfam" id="PF05739">
    <property type="entry name" value="SNARE"/>
    <property type="match status" value="1"/>
</dbReference>
<dbReference type="EMBL" id="CM026426">
    <property type="protein sequence ID" value="KAG0571559.1"/>
    <property type="molecule type" value="Genomic_DNA"/>
</dbReference>
<reference evidence="11" key="1">
    <citation type="submission" date="2020-06" db="EMBL/GenBank/DDBJ databases">
        <title>WGS assembly of Ceratodon purpureus strain R40.</title>
        <authorList>
            <person name="Carey S.B."/>
            <person name="Jenkins J."/>
            <person name="Shu S."/>
            <person name="Lovell J.T."/>
            <person name="Sreedasyam A."/>
            <person name="Maumus F."/>
            <person name="Tiley G.P."/>
            <person name="Fernandez-Pozo N."/>
            <person name="Barry K."/>
            <person name="Chen C."/>
            <person name="Wang M."/>
            <person name="Lipzen A."/>
            <person name="Daum C."/>
            <person name="Saski C.A."/>
            <person name="Payton A.C."/>
            <person name="Mcbreen J.C."/>
            <person name="Conrad R.E."/>
            <person name="Kollar L.M."/>
            <person name="Olsson S."/>
            <person name="Huttunen S."/>
            <person name="Landis J.B."/>
            <person name="Wickett N.J."/>
            <person name="Johnson M.G."/>
            <person name="Rensing S.A."/>
            <person name="Grimwood J."/>
            <person name="Schmutz J."/>
            <person name="Mcdaniel S.F."/>
        </authorList>
    </citation>
    <scope>NUCLEOTIDE SEQUENCE</scope>
    <source>
        <strain evidence="11">R40</strain>
    </source>
</reference>
<evidence type="ECO:0000259" key="10">
    <source>
        <dbReference type="PROSITE" id="PS50192"/>
    </source>
</evidence>
<dbReference type="GO" id="GO:0000149">
    <property type="term" value="F:SNARE binding"/>
    <property type="evidence" value="ECO:0007669"/>
    <property type="project" value="TreeGrafter"/>
</dbReference>
<dbReference type="CDD" id="cd15841">
    <property type="entry name" value="SNARE_Qc"/>
    <property type="match status" value="1"/>
</dbReference>
<dbReference type="FunFam" id="1.20.5.110:FF:000006">
    <property type="entry name" value="Syntaxin 6"/>
    <property type="match status" value="1"/>
</dbReference>
<evidence type="ECO:0000256" key="7">
    <source>
        <dbReference type="ARBA" id="ARBA00023054"/>
    </source>
</evidence>
<evidence type="ECO:0000256" key="2">
    <source>
        <dbReference type="ARBA" id="ARBA00009063"/>
    </source>
</evidence>
<dbReference type="Gene3D" id="1.20.5.110">
    <property type="match status" value="1"/>
</dbReference>
<feature type="transmembrane region" description="Helical" evidence="9">
    <location>
        <begin position="244"/>
        <end position="262"/>
    </location>
</feature>
<dbReference type="GO" id="GO:0031201">
    <property type="term" value="C:SNARE complex"/>
    <property type="evidence" value="ECO:0007669"/>
    <property type="project" value="TreeGrafter"/>
</dbReference>
<accession>A0A8T0HL78</accession>
<dbReference type="AlphaFoldDB" id="A0A8T0HL78"/>
<dbReference type="PROSITE" id="PS50192">
    <property type="entry name" value="T_SNARE"/>
    <property type="match status" value="1"/>
</dbReference>
<evidence type="ECO:0000256" key="9">
    <source>
        <dbReference type="SAM" id="Phobius"/>
    </source>
</evidence>
<keyword evidence="6 9" id="KW-1133">Transmembrane helix</keyword>
<protein>
    <recommendedName>
        <fullName evidence="10">t-SNARE coiled-coil homology domain-containing protein</fullName>
    </recommendedName>
</protein>
<dbReference type="PANTHER" id="PTHR19957:SF124">
    <property type="entry name" value="SYNTAXIN-8"/>
    <property type="match status" value="1"/>
</dbReference>
<evidence type="ECO:0000256" key="6">
    <source>
        <dbReference type="ARBA" id="ARBA00022989"/>
    </source>
</evidence>